<evidence type="ECO:0000313" key="3">
    <source>
        <dbReference type="Proteomes" id="UP000250235"/>
    </source>
</evidence>
<name>A0A2Z7C6I6_9LAMI</name>
<feature type="region of interest" description="Disordered" evidence="1">
    <location>
        <begin position="42"/>
        <end position="80"/>
    </location>
</feature>
<evidence type="ECO:0000313" key="2">
    <source>
        <dbReference type="EMBL" id="KZV42089.1"/>
    </source>
</evidence>
<evidence type="ECO:0000256" key="1">
    <source>
        <dbReference type="SAM" id="MobiDB-lite"/>
    </source>
</evidence>
<sequence length="300" mass="32088">MAMGTQRSSALHNFTFPVGLRWGNQRFLRCIKVDSHAQVSPPLSQFTANDADASDHHHHKQQSFDKRRSTGDGGRDQDSIASKFLPFGSLQIGSAQPPVSDGGRRISEVEDGGFAAMREKAIVHVQTAAEKSKAVTFEDGRKSGAVSASLPPHPPLPPHSAVLPCEGESKKPWNLRKRRAACKTPGSGLVFGNGGSSAAGISGKALRAEGAEELTGELASLRSGGNVVAICGEKLMREKFSVALSKSEIVEDFLAFTGHKPARRPKKRAKIVQRELDALFPGLNLTDITADMYKVSEGAP</sequence>
<dbReference type="EMBL" id="KQ999306">
    <property type="protein sequence ID" value="KZV42089.1"/>
    <property type="molecule type" value="Genomic_DNA"/>
</dbReference>
<proteinExistence type="predicted"/>
<dbReference type="Pfam" id="PF07797">
    <property type="entry name" value="DUF1639"/>
    <property type="match status" value="1"/>
</dbReference>
<reference evidence="2 3" key="1">
    <citation type="journal article" date="2015" name="Proc. Natl. Acad. Sci. U.S.A.">
        <title>The resurrection genome of Boea hygrometrica: A blueprint for survival of dehydration.</title>
        <authorList>
            <person name="Xiao L."/>
            <person name="Yang G."/>
            <person name="Zhang L."/>
            <person name="Yang X."/>
            <person name="Zhao S."/>
            <person name="Ji Z."/>
            <person name="Zhou Q."/>
            <person name="Hu M."/>
            <person name="Wang Y."/>
            <person name="Chen M."/>
            <person name="Xu Y."/>
            <person name="Jin H."/>
            <person name="Xiao X."/>
            <person name="Hu G."/>
            <person name="Bao F."/>
            <person name="Hu Y."/>
            <person name="Wan P."/>
            <person name="Li L."/>
            <person name="Deng X."/>
            <person name="Kuang T."/>
            <person name="Xiang C."/>
            <person name="Zhu J.K."/>
            <person name="Oliver M.J."/>
            <person name="He Y."/>
        </authorList>
    </citation>
    <scope>NUCLEOTIDE SEQUENCE [LARGE SCALE GENOMIC DNA]</scope>
    <source>
        <strain evidence="3">cv. XS01</strain>
    </source>
</reference>
<keyword evidence="3" id="KW-1185">Reference proteome</keyword>
<dbReference type="InterPro" id="IPR012438">
    <property type="entry name" value="DUF1639"/>
</dbReference>
<protein>
    <submittedName>
        <fullName evidence="2">Uncharacterized protein</fullName>
    </submittedName>
</protein>
<feature type="region of interest" description="Disordered" evidence="1">
    <location>
        <begin position="143"/>
        <end position="164"/>
    </location>
</feature>
<accession>A0A2Z7C6I6</accession>
<dbReference type="PANTHER" id="PTHR33130:SF43">
    <property type="entry name" value="OS01G0688600 PROTEIN"/>
    <property type="match status" value="1"/>
</dbReference>
<dbReference type="PANTHER" id="PTHR33130">
    <property type="entry name" value="PUTATIVE (DUF1639)-RELATED"/>
    <property type="match status" value="1"/>
</dbReference>
<dbReference type="AlphaFoldDB" id="A0A2Z7C6I6"/>
<gene>
    <name evidence="2" type="ORF">F511_11685</name>
</gene>
<dbReference type="OrthoDB" id="769821at2759"/>
<feature type="compositionally biased region" description="Basic and acidic residues" evidence="1">
    <location>
        <begin position="62"/>
        <end position="78"/>
    </location>
</feature>
<dbReference type="Proteomes" id="UP000250235">
    <property type="component" value="Unassembled WGS sequence"/>
</dbReference>
<organism evidence="2 3">
    <name type="scientific">Dorcoceras hygrometricum</name>
    <dbReference type="NCBI Taxonomy" id="472368"/>
    <lineage>
        <taxon>Eukaryota</taxon>
        <taxon>Viridiplantae</taxon>
        <taxon>Streptophyta</taxon>
        <taxon>Embryophyta</taxon>
        <taxon>Tracheophyta</taxon>
        <taxon>Spermatophyta</taxon>
        <taxon>Magnoliopsida</taxon>
        <taxon>eudicotyledons</taxon>
        <taxon>Gunneridae</taxon>
        <taxon>Pentapetalae</taxon>
        <taxon>asterids</taxon>
        <taxon>lamiids</taxon>
        <taxon>Lamiales</taxon>
        <taxon>Gesneriaceae</taxon>
        <taxon>Didymocarpoideae</taxon>
        <taxon>Trichosporeae</taxon>
        <taxon>Loxocarpinae</taxon>
        <taxon>Dorcoceras</taxon>
    </lineage>
</organism>